<sequence length="193" mass="21199">MDKSTSPAKSVRASQARGAKALSNEKSNKEVSVQREGTKPATTLNSRGNPTEVKDERTIGGQATCGQGKSSTETPQERRRGRPSRLTRLSGRTSSGERGKTRVANSQQQLTPKDPDCRPSVSADSSPSAKRDPSPVVPGTPERGLRDQVRAMVEGGGLTEQQLGLRQAEERLYRDYIHRLLKFEYLFYILCVI</sequence>
<reference evidence="2" key="2">
    <citation type="submission" date="2025-08" db="UniProtKB">
        <authorList>
            <consortium name="Ensembl"/>
        </authorList>
    </citation>
    <scope>IDENTIFICATION</scope>
</reference>
<organism evidence="2 3">
    <name type="scientific">Cynoglossus semilaevis</name>
    <name type="common">Tongue sole</name>
    <dbReference type="NCBI Taxonomy" id="244447"/>
    <lineage>
        <taxon>Eukaryota</taxon>
        <taxon>Metazoa</taxon>
        <taxon>Chordata</taxon>
        <taxon>Craniata</taxon>
        <taxon>Vertebrata</taxon>
        <taxon>Euteleostomi</taxon>
        <taxon>Actinopterygii</taxon>
        <taxon>Neopterygii</taxon>
        <taxon>Teleostei</taxon>
        <taxon>Neoteleostei</taxon>
        <taxon>Acanthomorphata</taxon>
        <taxon>Carangaria</taxon>
        <taxon>Pleuronectiformes</taxon>
        <taxon>Pleuronectoidei</taxon>
        <taxon>Cynoglossidae</taxon>
        <taxon>Cynoglossinae</taxon>
        <taxon>Cynoglossus</taxon>
    </lineage>
</organism>
<dbReference type="Ensembl" id="ENSCSET00000003821.1">
    <property type="protein sequence ID" value="ENSCSEP00000003772.1"/>
    <property type="gene ID" value="ENSCSEG00000002463.1"/>
</dbReference>
<keyword evidence="3" id="KW-1185">Reference proteome</keyword>
<evidence type="ECO:0000256" key="1">
    <source>
        <dbReference type="SAM" id="MobiDB-lite"/>
    </source>
</evidence>
<feature type="region of interest" description="Disordered" evidence="1">
    <location>
        <begin position="1"/>
        <end position="145"/>
    </location>
</feature>
<dbReference type="Proteomes" id="UP000265120">
    <property type="component" value="Chromosome 2"/>
</dbReference>
<proteinExistence type="predicted"/>
<feature type="compositionally biased region" description="Polar residues" evidence="1">
    <location>
        <begin position="40"/>
        <end position="49"/>
    </location>
</feature>
<name>A0A3P8UN17_CYNSE</name>
<evidence type="ECO:0000313" key="3">
    <source>
        <dbReference type="Proteomes" id="UP000265120"/>
    </source>
</evidence>
<evidence type="ECO:0000313" key="2">
    <source>
        <dbReference type="Ensembl" id="ENSCSEP00000003772.1"/>
    </source>
</evidence>
<protein>
    <submittedName>
        <fullName evidence="2">Uncharacterized protein</fullName>
    </submittedName>
</protein>
<dbReference type="STRING" id="244447.ENSCSEP00000003772"/>
<reference evidence="2 3" key="1">
    <citation type="journal article" date="2014" name="Nat. Genet.">
        <title>Whole-genome sequence of a flatfish provides insights into ZW sex chromosome evolution and adaptation to a benthic lifestyle.</title>
        <authorList>
            <person name="Chen S."/>
            <person name="Zhang G."/>
            <person name="Shao C."/>
            <person name="Huang Q."/>
            <person name="Liu G."/>
            <person name="Zhang P."/>
            <person name="Song W."/>
            <person name="An N."/>
            <person name="Chalopin D."/>
            <person name="Volff J.N."/>
            <person name="Hong Y."/>
            <person name="Li Q."/>
            <person name="Sha Z."/>
            <person name="Zhou H."/>
            <person name="Xie M."/>
            <person name="Yu Q."/>
            <person name="Liu Y."/>
            <person name="Xiang H."/>
            <person name="Wang N."/>
            <person name="Wu K."/>
            <person name="Yang C."/>
            <person name="Zhou Q."/>
            <person name="Liao X."/>
            <person name="Yang L."/>
            <person name="Hu Q."/>
            <person name="Zhang J."/>
            <person name="Meng L."/>
            <person name="Jin L."/>
            <person name="Tian Y."/>
            <person name="Lian J."/>
            <person name="Yang J."/>
            <person name="Miao G."/>
            <person name="Liu S."/>
            <person name="Liang Z."/>
            <person name="Yan F."/>
            <person name="Li Y."/>
            <person name="Sun B."/>
            <person name="Zhang H."/>
            <person name="Zhang J."/>
            <person name="Zhu Y."/>
            <person name="Du M."/>
            <person name="Zhao Y."/>
            <person name="Schartl M."/>
            <person name="Tang Q."/>
            <person name="Wang J."/>
        </authorList>
    </citation>
    <scope>NUCLEOTIDE SEQUENCE</scope>
</reference>
<feature type="compositionally biased region" description="Polar residues" evidence="1">
    <location>
        <begin position="64"/>
        <end position="74"/>
    </location>
</feature>
<feature type="compositionally biased region" description="Basic and acidic residues" evidence="1">
    <location>
        <begin position="26"/>
        <end position="38"/>
    </location>
</feature>
<dbReference type="OMA" id="HKILRSW"/>
<accession>A0A3P8UN17</accession>
<dbReference type="GeneTree" id="ENSGT00940000180612"/>
<dbReference type="InParanoid" id="A0A3P8UN17"/>
<reference evidence="2" key="3">
    <citation type="submission" date="2025-09" db="UniProtKB">
        <authorList>
            <consortium name="Ensembl"/>
        </authorList>
    </citation>
    <scope>IDENTIFICATION</scope>
</reference>
<dbReference type="AlphaFoldDB" id="A0A3P8UN17"/>